<evidence type="ECO:0000256" key="3">
    <source>
        <dbReference type="ARBA" id="ARBA00023002"/>
    </source>
</evidence>
<organism evidence="5 6">
    <name type="scientific">Phytophthora fragariaefolia</name>
    <dbReference type="NCBI Taxonomy" id="1490495"/>
    <lineage>
        <taxon>Eukaryota</taxon>
        <taxon>Sar</taxon>
        <taxon>Stramenopiles</taxon>
        <taxon>Oomycota</taxon>
        <taxon>Peronosporomycetes</taxon>
        <taxon>Peronosporales</taxon>
        <taxon>Peronosporaceae</taxon>
        <taxon>Phytophthora</taxon>
    </lineage>
</organism>
<dbReference type="InterPro" id="IPR023210">
    <property type="entry name" value="NADP_OxRdtase_dom"/>
</dbReference>
<evidence type="ECO:0000259" key="4">
    <source>
        <dbReference type="Pfam" id="PF00248"/>
    </source>
</evidence>
<comment type="similarity">
    <text evidence="1">Belongs to the shaker potassium channel beta subunit family.</text>
</comment>
<accession>A0A9W6XQP2</accession>
<dbReference type="InterPro" id="IPR005399">
    <property type="entry name" value="K_chnl_volt-dep_bsu_KCNAB-rel"/>
</dbReference>
<reference evidence="5" key="1">
    <citation type="submission" date="2023-04" db="EMBL/GenBank/DDBJ databases">
        <title>Phytophthora fragariaefolia NBRC 109709.</title>
        <authorList>
            <person name="Ichikawa N."/>
            <person name="Sato H."/>
            <person name="Tonouchi N."/>
        </authorList>
    </citation>
    <scope>NUCLEOTIDE SEQUENCE</scope>
    <source>
        <strain evidence="5">NBRC 109709</strain>
    </source>
</reference>
<keyword evidence="3" id="KW-0560">Oxidoreductase</keyword>
<name>A0A9W6XQP2_9STRA</name>
<dbReference type="Pfam" id="PF00248">
    <property type="entry name" value="Aldo_ket_red"/>
    <property type="match status" value="1"/>
</dbReference>
<protein>
    <submittedName>
        <fullName evidence="5">Unnamed protein product</fullName>
    </submittedName>
</protein>
<dbReference type="OrthoDB" id="2310150at2759"/>
<dbReference type="AlphaFoldDB" id="A0A9W6XQP2"/>
<dbReference type="Gene3D" id="3.20.20.100">
    <property type="entry name" value="NADP-dependent oxidoreductase domain"/>
    <property type="match status" value="1"/>
</dbReference>
<comment type="caution">
    <text evidence="5">The sequence shown here is derived from an EMBL/GenBank/DDBJ whole genome shotgun (WGS) entry which is preliminary data.</text>
</comment>
<keyword evidence="6" id="KW-1185">Reference proteome</keyword>
<keyword evidence="2" id="KW-0521">NADP</keyword>
<proteinExistence type="inferred from homology"/>
<dbReference type="PANTHER" id="PTHR43150:SF2">
    <property type="entry name" value="HYPERKINETIC, ISOFORM M"/>
    <property type="match status" value="1"/>
</dbReference>
<evidence type="ECO:0000313" key="5">
    <source>
        <dbReference type="EMBL" id="GMF43290.1"/>
    </source>
</evidence>
<dbReference type="PRINTS" id="PR01577">
    <property type="entry name" value="KCNABCHANNEL"/>
</dbReference>
<evidence type="ECO:0000256" key="2">
    <source>
        <dbReference type="ARBA" id="ARBA00022857"/>
    </source>
</evidence>
<evidence type="ECO:0000256" key="1">
    <source>
        <dbReference type="ARBA" id="ARBA00006515"/>
    </source>
</evidence>
<dbReference type="InterPro" id="IPR036812">
    <property type="entry name" value="NAD(P)_OxRdtase_dom_sf"/>
</dbReference>
<dbReference type="PANTHER" id="PTHR43150">
    <property type="entry name" value="HYPERKINETIC, ISOFORM M"/>
    <property type="match status" value="1"/>
</dbReference>
<dbReference type="SUPFAM" id="SSF51430">
    <property type="entry name" value="NAD(P)-linked oxidoreductase"/>
    <property type="match status" value="1"/>
</dbReference>
<dbReference type="EMBL" id="BSXT01001524">
    <property type="protein sequence ID" value="GMF43290.1"/>
    <property type="molecule type" value="Genomic_DNA"/>
</dbReference>
<gene>
    <name evidence="5" type="ORF">Pfra01_001458200</name>
</gene>
<dbReference type="Proteomes" id="UP001165121">
    <property type="component" value="Unassembled WGS sequence"/>
</dbReference>
<sequence length="346" mass="38899">MKYRFLGNTGLLVSKFAFGSFVTFNTQNEFEKTYAIMEHAFKNGINFFDNAEAYADGESEVYMGKSINTGIERGLWSREDLVISTKIFFGAKMFSGGGGPNDTGLSRKHIVEGTKASLKRFGLDYVDLIFCHRQDPYTPMEEIVRAMNYVIEQGWAFYWGTSEWTAAEIMEACEVADRLGLIRPAFDQTRYNILDRSRVDYDFMNLYKKYNYGVTAFYALAGGVLTGKYSKGIPDGSRITIPEFTNMLKNGLEETTKKALQLAEVAKVVGCTLPQLAIAWSVSNENVSTVLLGASRIEQLDENLKALEFADKITPEIRAKIDAIAQFTPEVPQVQAVVHDMRAKWL</sequence>
<feature type="domain" description="NADP-dependent oxidoreductase" evidence="4">
    <location>
        <begin position="18"/>
        <end position="324"/>
    </location>
</feature>
<evidence type="ECO:0000313" key="6">
    <source>
        <dbReference type="Proteomes" id="UP001165121"/>
    </source>
</evidence>
<dbReference type="GO" id="GO:0016491">
    <property type="term" value="F:oxidoreductase activity"/>
    <property type="evidence" value="ECO:0007669"/>
    <property type="project" value="UniProtKB-KW"/>
</dbReference>